<dbReference type="Pfam" id="PF13847">
    <property type="entry name" value="Methyltransf_31"/>
    <property type="match status" value="1"/>
</dbReference>
<evidence type="ECO:0000259" key="1">
    <source>
        <dbReference type="Pfam" id="PF13847"/>
    </source>
</evidence>
<dbReference type="AlphaFoldDB" id="A0A382F9U2"/>
<sequence length="236" mass="26343">VSRIPIDKEHYDSSAYFEGKHASHLTDLDSSFQRYRIAKVTGIRPPNLGDRVVDLGCGWGTFCFALAGQVSEVVGIDFSRKSIGLCEEILSRTGQKNVRFVQADAGDTRLPADTFDLVIAADLFEHLYPEDSKRVAAEAFRILAPAGHFVTWTPHRGHILEIMKNNNFILKNDVTHVDYKSMTQMKALLAGAGFKIEKAYYAESHLPGLQVLERSLQSFLPLLRRRIAVLGRKLAG</sequence>
<protein>
    <recommendedName>
        <fullName evidence="1">Methyltransferase domain-containing protein</fullName>
    </recommendedName>
</protein>
<gene>
    <name evidence="2" type="ORF">METZ01_LOCUS211705</name>
</gene>
<dbReference type="InterPro" id="IPR025714">
    <property type="entry name" value="Methyltranfer_dom"/>
</dbReference>
<proteinExistence type="predicted"/>
<feature type="domain" description="Methyltransferase" evidence="1">
    <location>
        <begin position="49"/>
        <end position="178"/>
    </location>
</feature>
<organism evidence="2">
    <name type="scientific">marine metagenome</name>
    <dbReference type="NCBI Taxonomy" id="408172"/>
    <lineage>
        <taxon>unclassified sequences</taxon>
        <taxon>metagenomes</taxon>
        <taxon>ecological metagenomes</taxon>
    </lineage>
</organism>
<dbReference type="CDD" id="cd02440">
    <property type="entry name" value="AdoMet_MTases"/>
    <property type="match status" value="1"/>
</dbReference>
<evidence type="ECO:0000313" key="2">
    <source>
        <dbReference type="EMBL" id="SVB58851.1"/>
    </source>
</evidence>
<dbReference type="Gene3D" id="3.40.50.150">
    <property type="entry name" value="Vaccinia Virus protein VP39"/>
    <property type="match status" value="1"/>
</dbReference>
<dbReference type="EMBL" id="UINC01048386">
    <property type="protein sequence ID" value="SVB58851.1"/>
    <property type="molecule type" value="Genomic_DNA"/>
</dbReference>
<dbReference type="SUPFAM" id="SSF53335">
    <property type="entry name" value="S-adenosyl-L-methionine-dependent methyltransferases"/>
    <property type="match status" value="1"/>
</dbReference>
<reference evidence="2" key="1">
    <citation type="submission" date="2018-05" db="EMBL/GenBank/DDBJ databases">
        <authorList>
            <person name="Lanie J.A."/>
            <person name="Ng W.-L."/>
            <person name="Kazmierczak K.M."/>
            <person name="Andrzejewski T.M."/>
            <person name="Davidsen T.M."/>
            <person name="Wayne K.J."/>
            <person name="Tettelin H."/>
            <person name="Glass J.I."/>
            <person name="Rusch D."/>
            <person name="Podicherti R."/>
            <person name="Tsui H.-C.T."/>
            <person name="Winkler M.E."/>
        </authorList>
    </citation>
    <scope>NUCLEOTIDE SEQUENCE</scope>
</reference>
<name>A0A382F9U2_9ZZZZ</name>
<accession>A0A382F9U2</accession>
<feature type="non-terminal residue" evidence="2">
    <location>
        <position position="1"/>
    </location>
</feature>
<dbReference type="InterPro" id="IPR029063">
    <property type="entry name" value="SAM-dependent_MTases_sf"/>
</dbReference>
<dbReference type="PANTHER" id="PTHR43861">
    <property type="entry name" value="TRANS-ACONITATE 2-METHYLTRANSFERASE-RELATED"/>
    <property type="match status" value="1"/>
</dbReference>